<evidence type="ECO:0000256" key="4">
    <source>
        <dbReference type="ARBA" id="ARBA00023172"/>
    </source>
</evidence>
<evidence type="ECO:0000313" key="6">
    <source>
        <dbReference type="EMBL" id="MFD2521362.1"/>
    </source>
</evidence>
<evidence type="ECO:0000313" key="7">
    <source>
        <dbReference type="Proteomes" id="UP001597510"/>
    </source>
</evidence>
<keyword evidence="7" id="KW-1185">Reference proteome</keyword>
<comment type="caution">
    <text evidence="6">The sequence shown here is derived from an EMBL/GenBank/DDBJ whole genome shotgun (WGS) entry which is preliminary data.</text>
</comment>
<comment type="similarity">
    <text evidence="1">Belongs to the 'phage' integrase family.</text>
</comment>
<keyword evidence="3" id="KW-0238">DNA-binding</keyword>
<dbReference type="RefSeq" id="WP_340237006.1">
    <property type="nucleotide sequence ID" value="NZ_JBBEWC010000007.1"/>
</dbReference>
<sequence length="364" mass="42736">MIIKDIVLHDKGGDLAARWYIEYYKCNLNSDKRERCREWISKKLDFRERKKFADNRIEQLSKITQDVSVEAIEKIKVSLNDLIDNSTLRKKSKSTYKTCVKQLCLYLEEYTTITNIREIDKDIAIDFLESLTIEYHANTITSARNHLSSTFSLAMDEKFIAINPFQGIKLKLQKDEGDFNTPFSDHEKKTIEEHLIENNYNLYLFTRFVFYAFLRPKELRHIMVGDVDLRLKTIKIKSDVSKTNSRDIIPILKPLYSLITENGLLNYPSNYYLFGKGLKPSPEKLPDNLATTLHKEVLEELEIYKERVTTLYAWKHTGNIHAYLAGMDIKMIQRINRHKSLATTEIYLKKLGLFLDKTVFDFSY</sequence>
<dbReference type="PANTHER" id="PTHR30629:SF2">
    <property type="entry name" value="PROPHAGE INTEGRASE INTS-RELATED"/>
    <property type="match status" value="1"/>
</dbReference>
<name>A0ABW5J5S9_9BACT</name>
<dbReference type="InterPro" id="IPR010998">
    <property type="entry name" value="Integrase_recombinase_N"/>
</dbReference>
<proteinExistence type="inferred from homology"/>
<evidence type="ECO:0000256" key="2">
    <source>
        <dbReference type="ARBA" id="ARBA00022908"/>
    </source>
</evidence>
<gene>
    <name evidence="6" type="ORF">ACFSR2_10730</name>
</gene>
<dbReference type="Pfam" id="PF00589">
    <property type="entry name" value="Phage_integrase"/>
    <property type="match status" value="1"/>
</dbReference>
<dbReference type="PROSITE" id="PS51898">
    <property type="entry name" value="TYR_RECOMBINASE"/>
    <property type="match status" value="1"/>
</dbReference>
<keyword evidence="4" id="KW-0233">DNA recombination</keyword>
<dbReference type="Proteomes" id="UP001597510">
    <property type="component" value="Unassembled WGS sequence"/>
</dbReference>
<feature type="domain" description="Tyr recombinase" evidence="5">
    <location>
        <begin position="178"/>
        <end position="360"/>
    </location>
</feature>
<reference evidence="7" key="1">
    <citation type="journal article" date="2019" name="Int. J. Syst. Evol. Microbiol.">
        <title>The Global Catalogue of Microorganisms (GCM) 10K type strain sequencing project: providing services to taxonomists for standard genome sequencing and annotation.</title>
        <authorList>
            <consortium name="The Broad Institute Genomics Platform"/>
            <consortium name="The Broad Institute Genome Sequencing Center for Infectious Disease"/>
            <person name="Wu L."/>
            <person name="Ma J."/>
        </authorList>
    </citation>
    <scope>NUCLEOTIDE SEQUENCE [LARGE SCALE GENOMIC DNA]</scope>
    <source>
        <strain evidence="7">KCTC 52344</strain>
    </source>
</reference>
<organism evidence="6 7">
    <name type="scientific">Emticicia soli</name>
    <dbReference type="NCBI Taxonomy" id="2027878"/>
    <lineage>
        <taxon>Bacteria</taxon>
        <taxon>Pseudomonadati</taxon>
        <taxon>Bacteroidota</taxon>
        <taxon>Cytophagia</taxon>
        <taxon>Cytophagales</taxon>
        <taxon>Leadbetterellaceae</taxon>
        <taxon>Emticicia</taxon>
    </lineage>
</organism>
<dbReference type="Gene3D" id="1.10.150.130">
    <property type="match status" value="1"/>
</dbReference>
<dbReference type="Pfam" id="PF13102">
    <property type="entry name" value="Phage_int_SAM_5"/>
    <property type="match status" value="1"/>
</dbReference>
<dbReference type="InterPro" id="IPR013762">
    <property type="entry name" value="Integrase-like_cat_sf"/>
</dbReference>
<dbReference type="EMBL" id="JBHULC010000009">
    <property type="protein sequence ID" value="MFD2521362.1"/>
    <property type="molecule type" value="Genomic_DNA"/>
</dbReference>
<dbReference type="PANTHER" id="PTHR30629">
    <property type="entry name" value="PROPHAGE INTEGRASE"/>
    <property type="match status" value="1"/>
</dbReference>
<dbReference type="InterPro" id="IPR002104">
    <property type="entry name" value="Integrase_catalytic"/>
</dbReference>
<keyword evidence="2" id="KW-0229">DNA integration</keyword>
<dbReference type="SUPFAM" id="SSF56349">
    <property type="entry name" value="DNA breaking-rejoining enzymes"/>
    <property type="match status" value="1"/>
</dbReference>
<evidence type="ECO:0000256" key="3">
    <source>
        <dbReference type="ARBA" id="ARBA00023125"/>
    </source>
</evidence>
<dbReference type="InterPro" id="IPR025269">
    <property type="entry name" value="SAM-like_dom"/>
</dbReference>
<dbReference type="CDD" id="cd00397">
    <property type="entry name" value="DNA_BRE_C"/>
    <property type="match status" value="1"/>
</dbReference>
<dbReference type="InterPro" id="IPR011010">
    <property type="entry name" value="DNA_brk_join_enz"/>
</dbReference>
<evidence type="ECO:0000259" key="5">
    <source>
        <dbReference type="PROSITE" id="PS51898"/>
    </source>
</evidence>
<dbReference type="Gene3D" id="1.10.443.10">
    <property type="entry name" value="Intergrase catalytic core"/>
    <property type="match status" value="1"/>
</dbReference>
<evidence type="ECO:0000256" key="1">
    <source>
        <dbReference type="ARBA" id="ARBA00008857"/>
    </source>
</evidence>
<dbReference type="InterPro" id="IPR050808">
    <property type="entry name" value="Phage_Integrase"/>
</dbReference>
<protein>
    <submittedName>
        <fullName evidence="6">Tyrosine-type recombinase/integrase</fullName>
    </submittedName>
</protein>
<accession>A0ABW5J5S9</accession>